<dbReference type="InterPro" id="IPR036378">
    <property type="entry name" value="FAS1_dom_sf"/>
</dbReference>
<dbReference type="Pfam" id="PF02469">
    <property type="entry name" value="Fasciclin"/>
    <property type="match status" value="2"/>
</dbReference>
<dbReference type="HOGENOM" id="CLU_031281_0_0_1"/>
<proteinExistence type="predicted"/>
<reference evidence="3 4" key="1">
    <citation type="journal article" date="2012" name="Science">
        <title>The Paleozoic origin of enzymatic lignin decomposition reconstructed from 31 fungal genomes.</title>
        <authorList>
            <person name="Floudas D."/>
            <person name="Binder M."/>
            <person name="Riley R."/>
            <person name="Barry K."/>
            <person name="Blanchette R.A."/>
            <person name="Henrissat B."/>
            <person name="Martinez A.T."/>
            <person name="Otillar R."/>
            <person name="Spatafora J.W."/>
            <person name="Yadav J.S."/>
            <person name="Aerts A."/>
            <person name="Benoit I."/>
            <person name="Boyd A."/>
            <person name="Carlson A."/>
            <person name="Copeland A."/>
            <person name="Coutinho P.M."/>
            <person name="de Vries R.P."/>
            <person name="Ferreira P."/>
            <person name="Findley K."/>
            <person name="Foster B."/>
            <person name="Gaskell J."/>
            <person name="Glotzer D."/>
            <person name="Gorecki P."/>
            <person name="Heitman J."/>
            <person name="Hesse C."/>
            <person name="Hori C."/>
            <person name="Igarashi K."/>
            <person name="Jurgens J.A."/>
            <person name="Kallen N."/>
            <person name="Kersten P."/>
            <person name="Kohler A."/>
            <person name="Kuees U."/>
            <person name="Kumar T.K.A."/>
            <person name="Kuo A."/>
            <person name="LaButti K."/>
            <person name="Larrondo L.F."/>
            <person name="Lindquist E."/>
            <person name="Ling A."/>
            <person name="Lombard V."/>
            <person name="Lucas S."/>
            <person name="Lundell T."/>
            <person name="Martin R."/>
            <person name="McLaughlin D.J."/>
            <person name="Morgenstern I."/>
            <person name="Morin E."/>
            <person name="Murat C."/>
            <person name="Nagy L.G."/>
            <person name="Nolan M."/>
            <person name="Ohm R.A."/>
            <person name="Patyshakuliyeva A."/>
            <person name="Rokas A."/>
            <person name="Ruiz-Duenas F.J."/>
            <person name="Sabat G."/>
            <person name="Salamov A."/>
            <person name="Samejima M."/>
            <person name="Schmutz J."/>
            <person name="Slot J.C."/>
            <person name="St John F."/>
            <person name="Stenlid J."/>
            <person name="Sun H."/>
            <person name="Sun S."/>
            <person name="Syed K."/>
            <person name="Tsang A."/>
            <person name="Wiebenga A."/>
            <person name="Young D."/>
            <person name="Pisabarro A."/>
            <person name="Eastwood D.C."/>
            <person name="Martin F."/>
            <person name="Cullen D."/>
            <person name="Grigoriev I.V."/>
            <person name="Hibbett D.S."/>
        </authorList>
    </citation>
    <scope>NUCLEOTIDE SEQUENCE [LARGE SCALE GENOMIC DNA]</scope>
    <source>
        <strain evidence="3 4">DJM-731 SS1</strain>
    </source>
</reference>
<evidence type="ECO:0000259" key="2">
    <source>
        <dbReference type="PROSITE" id="PS50213"/>
    </source>
</evidence>
<feature type="chain" id="PRO_5004067666" description="FAS1 domain-containing protein" evidence="1">
    <location>
        <begin position="22"/>
        <end position="391"/>
    </location>
</feature>
<evidence type="ECO:0000256" key="1">
    <source>
        <dbReference type="SAM" id="SignalP"/>
    </source>
</evidence>
<feature type="domain" description="FAS1" evidence="2">
    <location>
        <begin position="184"/>
        <end position="322"/>
    </location>
</feature>
<dbReference type="Proteomes" id="UP000030653">
    <property type="component" value="Unassembled WGS sequence"/>
</dbReference>
<dbReference type="STRING" id="1858805.M5GCN0"/>
<dbReference type="RefSeq" id="XP_040630861.1">
    <property type="nucleotide sequence ID" value="XM_040769814.1"/>
</dbReference>
<protein>
    <recommendedName>
        <fullName evidence="2">FAS1 domain-containing protein</fullName>
    </recommendedName>
</protein>
<feature type="signal peptide" evidence="1">
    <location>
        <begin position="1"/>
        <end position="21"/>
    </location>
</feature>
<dbReference type="SUPFAM" id="SSF82153">
    <property type="entry name" value="FAS1 domain"/>
    <property type="match status" value="2"/>
</dbReference>
<dbReference type="OMA" id="GYHIVPG"/>
<dbReference type="InterPro" id="IPR050904">
    <property type="entry name" value="Adhesion/Biosynth-related"/>
</dbReference>
<evidence type="ECO:0000313" key="3">
    <source>
        <dbReference type="EMBL" id="EJU03967.1"/>
    </source>
</evidence>
<evidence type="ECO:0000313" key="4">
    <source>
        <dbReference type="Proteomes" id="UP000030653"/>
    </source>
</evidence>
<dbReference type="Gene3D" id="2.30.180.10">
    <property type="entry name" value="FAS1 domain"/>
    <property type="match status" value="2"/>
</dbReference>
<accession>M5GCN0</accession>
<dbReference type="OrthoDB" id="286301at2759"/>
<dbReference type="PANTHER" id="PTHR10900">
    <property type="entry name" value="PERIOSTIN-RELATED"/>
    <property type="match status" value="1"/>
</dbReference>
<dbReference type="InterPro" id="IPR000782">
    <property type="entry name" value="FAS1_domain"/>
</dbReference>
<dbReference type="PANTHER" id="PTHR10900:SF77">
    <property type="entry name" value="FI19380P1"/>
    <property type="match status" value="1"/>
</dbReference>
<dbReference type="SMART" id="SM00554">
    <property type="entry name" value="FAS1"/>
    <property type="match status" value="2"/>
</dbReference>
<dbReference type="AlphaFoldDB" id="M5GCN0"/>
<dbReference type="PROSITE" id="PS50213">
    <property type="entry name" value="FAS1"/>
    <property type="match status" value="2"/>
</dbReference>
<dbReference type="EMBL" id="JH795858">
    <property type="protein sequence ID" value="EJU03967.1"/>
    <property type="molecule type" value="Genomic_DNA"/>
</dbReference>
<gene>
    <name evidence="3" type="ORF">DACRYDRAFT_114418</name>
</gene>
<organism evidence="3 4">
    <name type="scientific">Dacryopinax primogenitus (strain DJM 731)</name>
    <name type="common">Brown rot fungus</name>
    <dbReference type="NCBI Taxonomy" id="1858805"/>
    <lineage>
        <taxon>Eukaryota</taxon>
        <taxon>Fungi</taxon>
        <taxon>Dikarya</taxon>
        <taxon>Basidiomycota</taxon>
        <taxon>Agaricomycotina</taxon>
        <taxon>Dacrymycetes</taxon>
        <taxon>Dacrymycetales</taxon>
        <taxon>Dacrymycetaceae</taxon>
        <taxon>Dacryopinax</taxon>
    </lineage>
</organism>
<feature type="domain" description="FAS1" evidence="2">
    <location>
        <begin position="20"/>
        <end position="182"/>
    </location>
</feature>
<dbReference type="GeneID" id="63684876"/>
<keyword evidence="4" id="KW-1185">Reference proteome</keyword>
<sequence length="391" mass="39795">MLLRSPCLLALLVALLPAVTAQSLTTALQQQNLTAFNALVTAYPDLFAGLTNTTILAPSDAAFSAAQQIVGANASNVDIPSLLVYHQLVGAASLKSLSMAQAGNGEVVQTNLKNASEVNMGGVSNVVSVPSAVTLKQQGLGASTGQTSQQVTITGGLGAGANITTGDIAWDGGLLQVLDKVLDLPDVCSKTLAANKVTTFVQYLSRATNLTPNGTNPVAYYDTLTSLTCFVPDDTAFAAQAPIYNAMNTQEISENIGLHVFAGVFYGPETPSGSILVPVWGNGTRGFVFQSNSSGMFIGNSQLIRSDWALSNGVIHVLNKPLNESDSIAITNSTVVFAGVGGPSNGSAPTTSAGPSTSQTAGSSGALGRQTIFASGMAVLAAVAGSILALI</sequence>
<name>M5GCN0_DACPD</name>
<keyword evidence="1" id="KW-0732">Signal</keyword>